<keyword evidence="4" id="KW-1185">Reference proteome</keyword>
<dbReference type="PROSITE" id="PS50181">
    <property type="entry name" value="FBOX"/>
    <property type="match status" value="1"/>
</dbReference>
<dbReference type="EMBL" id="JAKNSF020000107">
    <property type="protein sequence ID" value="KAK7715622.1"/>
    <property type="molecule type" value="Genomic_DNA"/>
</dbReference>
<reference evidence="3 4" key="1">
    <citation type="submission" date="2024-02" db="EMBL/GenBank/DDBJ databases">
        <title>De novo assembly and annotation of 12 fungi associated with fruit tree decline syndrome in Ontario, Canada.</title>
        <authorList>
            <person name="Sulman M."/>
            <person name="Ellouze W."/>
            <person name="Ilyukhin E."/>
        </authorList>
    </citation>
    <scope>NUCLEOTIDE SEQUENCE [LARGE SCALE GENOMIC DNA]</scope>
    <source>
        <strain evidence="3 4">M169</strain>
    </source>
</reference>
<feature type="region of interest" description="Disordered" evidence="1">
    <location>
        <begin position="19"/>
        <end position="55"/>
    </location>
</feature>
<evidence type="ECO:0000313" key="4">
    <source>
        <dbReference type="Proteomes" id="UP001430848"/>
    </source>
</evidence>
<feature type="domain" description="F-box" evidence="2">
    <location>
        <begin position="59"/>
        <end position="107"/>
    </location>
</feature>
<protein>
    <recommendedName>
        <fullName evidence="2">F-box domain-containing protein</fullName>
    </recommendedName>
</protein>
<feature type="compositionally biased region" description="Polar residues" evidence="1">
    <location>
        <begin position="25"/>
        <end position="36"/>
    </location>
</feature>
<organism evidence="3 4">
    <name type="scientific">Diaporthe eres</name>
    <name type="common">Phomopsis oblonga</name>
    <dbReference type="NCBI Taxonomy" id="83184"/>
    <lineage>
        <taxon>Eukaryota</taxon>
        <taxon>Fungi</taxon>
        <taxon>Dikarya</taxon>
        <taxon>Ascomycota</taxon>
        <taxon>Pezizomycotina</taxon>
        <taxon>Sordariomycetes</taxon>
        <taxon>Sordariomycetidae</taxon>
        <taxon>Diaporthales</taxon>
        <taxon>Diaporthaceae</taxon>
        <taxon>Diaporthe</taxon>
        <taxon>Diaporthe eres species complex</taxon>
    </lineage>
</organism>
<sequence>MGQIFSCAGKFGRKTKCQAEKQEQPDVSSQAVQTQIEKPAPAAIQPQREDQHEKQYQTTSQVMGLPLDVMVMIFDLLEVPDAIAFSLACQGVRDHLFADARALFKKSSREDKLNVQTMLEKDLPHGQIYCPFCRTFHTLDRGYRNANCAEKDDPQLSLFATHVPGKETSTLSYLDARAITNAVLFELPCAPDHLETLKQTFRVGTRENPWHQVWTPKVIKGELFLMIAAGHDRIATIRHKDEFVYSICKHVQIHAKFPHMWAHLSELSRIGVCKTRDWATGTCATCHADWKLWMKWISRDDGLSPRAGWDILIRSWHRLGTLRSPSDSRWAMSAGEDRPTETRWIGGDSVHIIDHEDWDSESSGYPHTDDHRGPAEIMWRNAVEHED</sequence>
<dbReference type="InterPro" id="IPR001810">
    <property type="entry name" value="F-box_dom"/>
</dbReference>
<accession>A0ABR1NUA7</accession>
<comment type="caution">
    <text evidence="3">The sequence shown here is derived from an EMBL/GenBank/DDBJ whole genome shotgun (WGS) entry which is preliminary data.</text>
</comment>
<evidence type="ECO:0000313" key="3">
    <source>
        <dbReference type="EMBL" id="KAK7715622.1"/>
    </source>
</evidence>
<evidence type="ECO:0000259" key="2">
    <source>
        <dbReference type="PROSITE" id="PS50181"/>
    </source>
</evidence>
<evidence type="ECO:0000256" key="1">
    <source>
        <dbReference type="SAM" id="MobiDB-lite"/>
    </source>
</evidence>
<name>A0ABR1NUA7_DIAER</name>
<gene>
    <name evidence="3" type="ORF">SLS63_011378</name>
</gene>
<dbReference type="Proteomes" id="UP001430848">
    <property type="component" value="Unassembled WGS sequence"/>
</dbReference>
<proteinExistence type="predicted"/>